<accession>A0A235CJW8</accession>
<keyword evidence="6" id="KW-1185">Reference proteome</keyword>
<sequence length="340" mass="38565">MEYNPSFFRCASMAILLLLLFLPAAGLAQVPVLRISAENTDDHVQTRAIARFADQVQRTGKGRIEVRFYHSARLFRDRDVIAALTSGKVEMAVPGMWQLDRYVPDTGLYMLPLFYGLPAATHYRVRDGGIGLEVNRRIEQNLNVKVPGRWLDLGHAHLYFTGTQVTSHKQLTGLRIRIPGGAANRGRLDAFRADPVVIPWPDLPNALDKGKIQGVLTTHETVRSAALWTKGIRYGFEDREYFAQYVPMINARFWQSLSVELQQLLISAWEQVVSRQREEAAAAQQQAREILQENGIEIITPDEATLAEWRRVARRLEPAIIRELNIDTRLVRQAESVVTD</sequence>
<dbReference type="Gene3D" id="3.40.190.170">
    <property type="entry name" value="Bacterial extracellular solute-binding protein, family 7"/>
    <property type="match status" value="1"/>
</dbReference>
<evidence type="ECO:0000313" key="3">
    <source>
        <dbReference type="EMBL" id="OYD24337.1"/>
    </source>
</evidence>
<name>A0A235CJW8_9GAMM</name>
<dbReference type="EMBL" id="NQJF01000007">
    <property type="protein sequence ID" value="OYD24337.1"/>
    <property type="molecule type" value="Genomic_DNA"/>
</dbReference>
<feature type="coiled-coil region" evidence="2">
    <location>
        <begin position="266"/>
        <end position="293"/>
    </location>
</feature>
<dbReference type="Proteomes" id="UP000243640">
    <property type="component" value="Unassembled WGS sequence"/>
</dbReference>
<dbReference type="NCBIfam" id="NF037995">
    <property type="entry name" value="TRAP_S1"/>
    <property type="match status" value="1"/>
</dbReference>
<dbReference type="EMBL" id="SODO01000006">
    <property type="protein sequence ID" value="TDW59072.1"/>
    <property type="molecule type" value="Genomic_DNA"/>
</dbReference>
<dbReference type="GO" id="GO:0055085">
    <property type="term" value="P:transmembrane transport"/>
    <property type="evidence" value="ECO:0007669"/>
    <property type="project" value="InterPro"/>
</dbReference>
<dbReference type="Proteomes" id="UP000295058">
    <property type="component" value="Unassembled WGS sequence"/>
</dbReference>
<evidence type="ECO:0000313" key="5">
    <source>
        <dbReference type="Proteomes" id="UP000243640"/>
    </source>
</evidence>
<reference evidence="4 6" key="2">
    <citation type="submission" date="2019-03" db="EMBL/GenBank/DDBJ databases">
        <title>Genomic Encyclopedia of Archaeal and Bacterial Type Strains, Phase II (KMG-II): from individual species to whole genera.</title>
        <authorList>
            <person name="Goeker M."/>
        </authorList>
    </citation>
    <scope>NUCLEOTIDE SEQUENCE [LARGE SCALE GENOMIC DNA]</scope>
    <source>
        <strain evidence="4 6">DSM 15594</strain>
    </source>
</reference>
<evidence type="ECO:0000313" key="6">
    <source>
        <dbReference type="Proteomes" id="UP000295058"/>
    </source>
</evidence>
<evidence type="ECO:0000256" key="1">
    <source>
        <dbReference type="ARBA" id="ARBA00022729"/>
    </source>
</evidence>
<dbReference type="PANTHER" id="PTHR33376:SF4">
    <property type="entry name" value="SIALIC ACID-BINDING PERIPLASMIC PROTEIN SIAP"/>
    <property type="match status" value="1"/>
</dbReference>
<organism evidence="3 5">
    <name type="scientific">Oceanimonas baumannii</name>
    <dbReference type="NCBI Taxonomy" id="129578"/>
    <lineage>
        <taxon>Bacteria</taxon>
        <taxon>Pseudomonadati</taxon>
        <taxon>Pseudomonadota</taxon>
        <taxon>Gammaproteobacteria</taxon>
        <taxon>Aeromonadales</taxon>
        <taxon>Aeromonadaceae</taxon>
        <taxon>Oceanimonas</taxon>
    </lineage>
</organism>
<protein>
    <submittedName>
        <fullName evidence="3">ABC transporter substrate-binding protein</fullName>
    </submittedName>
    <submittedName>
        <fullName evidence="4">C4-dicarboxylate-binding protein DctP</fullName>
    </submittedName>
</protein>
<reference evidence="3 5" key="1">
    <citation type="submission" date="2017-08" db="EMBL/GenBank/DDBJ databases">
        <title>Draft Genome Sequence of the Marine Bacterium Oceanimonas baumannii ATCC 700832.</title>
        <authorList>
            <person name="Mcclelland W.D."/>
            <person name="Brennan M.A."/>
            <person name="Trachtenberg A.M."/>
            <person name="Maclea K.S."/>
        </authorList>
    </citation>
    <scope>NUCLEOTIDE SEQUENCE [LARGE SCALE GENOMIC DNA]</scope>
    <source>
        <strain evidence="3 5">ATCC 700832</strain>
    </source>
</reference>
<keyword evidence="2" id="KW-0175">Coiled coil</keyword>
<evidence type="ECO:0000256" key="2">
    <source>
        <dbReference type="SAM" id="Coils"/>
    </source>
</evidence>
<proteinExistence type="predicted"/>
<dbReference type="OrthoDB" id="9799287at2"/>
<comment type="caution">
    <text evidence="3">The sequence shown here is derived from an EMBL/GenBank/DDBJ whole genome shotgun (WGS) entry which is preliminary data.</text>
</comment>
<evidence type="ECO:0000313" key="4">
    <source>
        <dbReference type="EMBL" id="TDW59072.1"/>
    </source>
</evidence>
<dbReference type="Pfam" id="PF03480">
    <property type="entry name" value="DctP"/>
    <property type="match status" value="1"/>
</dbReference>
<dbReference type="PANTHER" id="PTHR33376">
    <property type="match status" value="1"/>
</dbReference>
<gene>
    <name evidence="3" type="ORF">B6S09_09745</name>
    <name evidence="4" type="ORF">LY04_01899</name>
</gene>
<dbReference type="InterPro" id="IPR018389">
    <property type="entry name" value="DctP_fam"/>
</dbReference>
<keyword evidence="1" id="KW-0732">Signal</keyword>
<dbReference type="AlphaFoldDB" id="A0A235CJW8"/>
<dbReference type="CDD" id="cd13605">
    <property type="entry name" value="PBP2_TRAP_DctP_like_2"/>
    <property type="match status" value="1"/>
</dbReference>
<dbReference type="InterPro" id="IPR038404">
    <property type="entry name" value="TRAP_DctP_sf"/>
</dbReference>